<dbReference type="Proteomes" id="UP001589575">
    <property type="component" value="Unassembled WGS sequence"/>
</dbReference>
<feature type="compositionally biased region" description="Basic residues" evidence="1">
    <location>
        <begin position="56"/>
        <end position="75"/>
    </location>
</feature>
<proteinExistence type="predicted"/>
<comment type="caution">
    <text evidence="2">The sequence shown here is derived from an EMBL/GenBank/DDBJ whole genome shotgun (WGS) entry which is preliminary data.</text>
</comment>
<feature type="compositionally biased region" description="Basic and acidic residues" evidence="1">
    <location>
        <begin position="34"/>
        <end position="51"/>
    </location>
</feature>
<evidence type="ECO:0000313" key="2">
    <source>
        <dbReference type="EMBL" id="MFB9074564.1"/>
    </source>
</evidence>
<dbReference type="EMBL" id="JBHMFI010000002">
    <property type="protein sequence ID" value="MFB9074564.1"/>
    <property type="molecule type" value="Genomic_DNA"/>
</dbReference>
<evidence type="ECO:0000256" key="1">
    <source>
        <dbReference type="SAM" id="MobiDB-lite"/>
    </source>
</evidence>
<reference evidence="2 3" key="1">
    <citation type="submission" date="2024-09" db="EMBL/GenBank/DDBJ databases">
        <authorList>
            <person name="Sun Q."/>
            <person name="Mori K."/>
        </authorList>
    </citation>
    <scope>NUCLEOTIDE SEQUENCE [LARGE SCALE GENOMIC DNA]</scope>
    <source>
        <strain evidence="2 3">CCM 7609</strain>
    </source>
</reference>
<accession>A0ABV5G6K3</accession>
<evidence type="ECO:0000313" key="3">
    <source>
        <dbReference type="Proteomes" id="UP001589575"/>
    </source>
</evidence>
<organism evidence="2 3">
    <name type="scientific">Citricoccus parietis</name>
    <dbReference type="NCBI Taxonomy" id="592307"/>
    <lineage>
        <taxon>Bacteria</taxon>
        <taxon>Bacillati</taxon>
        <taxon>Actinomycetota</taxon>
        <taxon>Actinomycetes</taxon>
        <taxon>Micrococcales</taxon>
        <taxon>Micrococcaceae</taxon>
        <taxon>Citricoccus</taxon>
    </lineage>
</organism>
<protein>
    <submittedName>
        <fullName evidence="2">Uncharacterized protein</fullName>
    </submittedName>
</protein>
<feature type="region of interest" description="Disordered" evidence="1">
    <location>
        <begin position="1"/>
        <end position="87"/>
    </location>
</feature>
<sequence>MDERGPRGPPGPGGHPQPARVHAHHRRPGPDPAADPRRGRRDQPERADDHVGPLPRRVHAHGRLRRRRRRHPRPHGHLDAVRLPGPA</sequence>
<keyword evidence="3" id="KW-1185">Reference proteome</keyword>
<gene>
    <name evidence="2" type="ORF">ACFFX0_26585</name>
</gene>
<name>A0ABV5G6K3_9MICC</name>